<feature type="compositionally biased region" description="Basic and acidic residues" evidence="1">
    <location>
        <begin position="76"/>
        <end position="171"/>
    </location>
</feature>
<sequence length="259" mass="29497">MAEKKVTKMLIKVDLQCEKCYRKIKKVLCRFPQIRDQIYDEKKNTVTITVVCCNPDKIKGKICCKGGDTILGIEIIPDKPKEPEKPKQPEKPKEPEKPKTPEKPKEPEKPKTPEKPKEPEKPKTPEKPKEPEKPKTPEKPKEPEKPKTPEKRKEPEKPKTPEKPKEPEKPKPPAPELIPHMPQGPAEGYPQPQYAVGMCSCQPCYQGYGPCYHGFGRPVPICYDGYGRPAYECHGGNRGYYVSRCDYFNEENASGCTIM</sequence>
<feature type="domain" description="HMA" evidence="2">
    <location>
        <begin position="6"/>
        <end position="70"/>
    </location>
</feature>
<dbReference type="AlphaFoldDB" id="A0AAN7JI95"/>
<accession>A0AAN7JI95</accession>
<gene>
    <name evidence="3" type="ORF">SAY87_010562</name>
</gene>
<organism evidence="3 4">
    <name type="scientific">Trapa incisa</name>
    <dbReference type="NCBI Taxonomy" id="236973"/>
    <lineage>
        <taxon>Eukaryota</taxon>
        <taxon>Viridiplantae</taxon>
        <taxon>Streptophyta</taxon>
        <taxon>Embryophyta</taxon>
        <taxon>Tracheophyta</taxon>
        <taxon>Spermatophyta</taxon>
        <taxon>Magnoliopsida</taxon>
        <taxon>eudicotyledons</taxon>
        <taxon>Gunneridae</taxon>
        <taxon>Pentapetalae</taxon>
        <taxon>rosids</taxon>
        <taxon>malvids</taxon>
        <taxon>Myrtales</taxon>
        <taxon>Lythraceae</taxon>
        <taxon>Trapa</taxon>
    </lineage>
</organism>
<dbReference type="GO" id="GO:0046872">
    <property type="term" value="F:metal ion binding"/>
    <property type="evidence" value="ECO:0007669"/>
    <property type="project" value="InterPro"/>
</dbReference>
<keyword evidence="4" id="KW-1185">Reference proteome</keyword>
<name>A0AAN7JI95_9MYRT</name>
<evidence type="ECO:0000313" key="4">
    <source>
        <dbReference type="Proteomes" id="UP001345219"/>
    </source>
</evidence>
<protein>
    <recommendedName>
        <fullName evidence="2">HMA domain-containing protein</fullName>
    </recommendedName>
</protein>
<dbReference type="SUPFAM" id="SSF55008">
    <property type="entry name" value="HMA, heavy metal-associated domain"/>
    <property type="match status" value="1"/>
</dbReference>
<dbReference type="PROSITE" id="PS50846">
    <property type="entry name" value="HMA_2"/>
    <property type="match status" value="1"/>
</dbReference>
<dbReference type="InterPro" id="IPR036163">
    <property type="entry name" value="HMA_dom_sf"/>
</dbReference>
<evidence type="ECO:0000256" key="1">
    <source>
        <dbReference type="SAM" id="MobiDB-lite"/>
    </source>
</evidence>
<comment type="caution">
    <text evidence="3">The sequence shown here is derived from an EMBL/GenBank/DDBJ whole genome shotgun (WGS) entry which is preliminary data.</text>
</comment>
<reference evidence="3 4" key="1">
    <citation type="journal article" date="2023" name="Hortic Res">
        <title>Pangenome of water caltrop reveals structural variations and asymmetric subgenome divergence after allopolyploidization.</title>
        <authorList>
            <person name="Zhang X."/>
            <person name="Chen Y."/>
            <person name="Wang L."/>
            <person name="Yuan Y."/>
            <person name="Fang M."/>
            <person name="Shi L."/>
            <person name="Lu R."/>
            <person name="Comes H.P."/>
            <person name="Ma Y."/>
            <person name="Chen Y."/>
            <person name="Huang G."/>
            <person name="Zhou Y."/>
            <person name="Zheng Z."/>
            <person name="Qiu Y."/>
        </authorList>
    </citation>
    <scope>NUCLEOTIDE SEQUENCE [LARGE SCALE GENOMIC DNA]</scope>
    <source>
        <tissue evidence="3">Roots</tissue>
    </source>
</reference>
<dbReference type="PANTHER" id="PTHR47005:SF5">
    <property type="entry name" value="HEAVY METAL TRANSPORT_DETOXIFICATION SUPERFAMILY PROTEIN"/>
    <property type="match status" value="1"/>
</dbReference>
<proteinExistence type="predicted"/>
<evidence type="ECO:0000313" key="3">
    <source>
        <dbReference type="EMBL" id="KAK4744250.1"/>
    </source>
</evidence>
<dbReference type="PANTHER" id="PTHR47005">
    <property type="entry name" value="HEAVY METAL TRANSPORT/DETOXIFICATION SUPERFAMILY PROTEIN"/>
    <property type="match status" value="1"/>
</dbReference>
<dbReference type="Proteomes" id="UP001345219">
    <property type="component" value="Chromosome 9"/>
</dbReference>
<feature type="region of interest" description="Disordered" evidence="1">
    <location>
        <begin position="74"/>
        <end position="189"/>
    </location>
</feature>
<dbReference type="Gene3D" id="3.30.70.100">
    <property type="match status" value="1"/>
</dbReference>
<evidence type="ECO:0000259" key="2">
    <source>
        <dbReference type="PROSITE" id="PS50846"/>
    </source>
</evidence>
<dbReference type="EMBL" id="JAXIOK010000022">
    <property type="protein sequence ID" value="KAK4744250.1"/>
    <property type="molecule type" value="Genomic_DNA"/>
</dbReference>
<dbReference type="InterPro" id="IPR006121">
    <property type="entry name" value="HMA_dom"/>
</dbReference>